<dbReference type="Pfam" id="PF13855">
    <property type="entry name" value="LRR_8"/>
    <property type="match status" value="1"/>
</dbReference>
<protein>
    <submittedName>
        <fullName evidence="13">Leucine-rich repeat receptor-like protein kinase pxc2</fullName>
    </submittedName>
</protein>
<dbReference type="Gene3D" id="3.80.10.10">
    <property type="entry name" value="Ribonuclease Inhibitor"/>
    <property type="match status" value="2"/>
</dbReference>
<evidence type="ECO:0000256" key="10">
    <source>
        <dbReference type="ARBA" id="ARBA00023170"/>
    </source>
</evidence>
<evidence type="ECO:0000256" key="2">
    <source>
        <dbReference type="ARBA" id="ARBA00009592"/>
    </source>
</evidence>
<sequence length="382" mass="42305">MMLGCPGITSSLGNYCKNLQHLGLCATFGSETASFIVKHLSELESLSLKKSSLTLDALLIFDGHKKLRILDLEHSLFVDAEVLTRVSHGRRCDKAWLVKNLGTKAKKWNEGIHEKVSVFSPLCFGKCHKDDEAGLLGFKAGITEDPEGMLSSWIPGTISPSLLKVRQLTQLFLRNLRNLTGPLPEGLFDLPMLKQVYIEDNKLSGPLSLGKSPKSSRLTDLSLLRNQFTGPIPSSSISQFTQLEVLLLDDNKLSGGIPYGIQRLKNLTILSLRNNQLSGGIPNVFRSLALLKELYISHNNFFGEIPASFSFLAPQLQIFNASRNALTGKIPNYLNNFEKLETLDLSYNQLSGQIPKTKFKFPSESFEGNDRLCGSPLPPCRK</sequence>
<dbReference type="SUPFAM" id="SSF52047">
    <property type="entry name" value="RNI-like"/>
    <property type="match status" value="1"/>
</dbReference>
<evidence type="ECO:0000256" key="4">
    <source>
        <dbReference type="ARBA" id="ARBA00022614"/>
    </source>
</evidence>
<evidence type="ECO:0000313" key="14">
    <source>
        <dbReference type="Proteomes" id="UP000554482"/>
    </source>
</evidence>
<dbReference type="InterPro" id="IPR013210">
    <property type="entry name" value="LRR_N_plant-typ"/>
</dbReference>
<evidence type="ECO:0000256" key="7">
    <source>
        <dbReference type="ARBA" id="ARBA00022737"/>
    </source>
</evidence>
<dbReference type="PANTHER" id="PTHR48052">
    <property type="entry name" value="UNNAMED PRODUCT"/>
    <property type="match status" value="1"/>
</dbReference>
<evidence type="ECO:0000256" key="1">
    <source>
        <dbReference type="ARBA" id="ARBA00004251"/>
    </source>
</evidence>
<evidence type="ECO:0000256" key="9">
    <source>
        <dbReference type="ARBA" id="ARBA00023136"/>
    </source>
</evidence>
<dbReference type="EMBL" id="JABWDY010037930">
    <property type="protein sequence ID" value="KAF5180056.1"/>
    <property type="molecule type" value="Genomic_DNA"/>
</dbReference>
<dbReference type="FunFam" id="3.80.10.10:FF:000111">
    <property type="entry name" value="LRR receptor-like serine/threonine-protein kinase ERECTA"/>
    <property type="match status" value="1"/>
</dbReference>
<evidence type="ECO:0000256" key="3">
    <source>
        <dbReference type="ARBA" id="ARBA00022475"/>
    </source>
</evidence>
<dbReference type="Proteomes" id="UP000554482">
    <property type="component" value="Unassembled WGS sequence"/>
</dbReference>
<evidence type="ECO:0000256" key="6">
    <source>
        <dbReference type="ARBA" id="ARBA00022729"/>
    </source>
</evidence>
<keyword evidence="7" id="KW-0677">Repeat</keyword>
<dbReference type="OrthoDB" id="676979at2759"/>
<evidence type="ECO:0000313" key="13">
    <source>
        <dbReference type="EMBL" id="KAF5180056.1"/>
    </source>
</evidence>
<name>A0A7J6V504_THATH</name>
<keyword evidence="9" id="KW-0472">Membrane</keyword>
<dbReference type="Pfam" id="PF00560">
    <property type="entry name" value="LRR_1"/>
    <property type="match status" value="1"/>
</dbReference>
<evidence type="ECO:0000259" key="12">
    <source>
        <dbReference type="Pfam" id="PF08263"/>
    </source>
</evidence>
<comment type="caution">
    <text evidence="13">The sequence shown here is derived from an EMBL/GenBank/DDBJ whole genome shotgun (WGS) entry which is preliminary data.</text>
</comment>
<keyword evidence="4" id="KW-0433">Leucine-rich repeat</keyword>
<evidence type="ECO:0000256" key="8">
    <source>
        <dbReference type="ARBA" id="ARBA00022989"/>
    </source>
</evidence>
<dbReference type="PANTHER" id="PTHR48052:SF8">
    <property type="entry name" value="LRR RECEPTOR-LIKE SERINE_THREONINE-PROTEIN KINASE FLS2"/>
    <property type="match status" value="1"/>
</dbReference>
<keyword evidence="13" id="KW-0808">Transferase</keyword>
<dbReference type="GO" id="GO:0016301">
    <property type="term" value="F:kinase activity"/>
    <property type="evidence" value="ECO:0007669"/>
    <property type="project" value="UniProtKB-KW"/>
</dbReference>
<dbReference type="InterPro" id="IPR001611">
    <property type="entry name" value="Leu-rich_rpt"/>
</dbReference>
<dbReference type="SUPFAM" id="SSF52058">
    <property type="entry name" value="L domain-like"/>
    <property type="match status" value="1"/>
</dbReference>
<dbReference type="GO" id="GO:0005886">
    <property type="term" value="C:plasma membrane"/>
    <property type="evidence" value="ECO:0007669"/>
    <property type="project" value="UniProtKB-SubCell"/>
</dbReference>
<organism evidence="13 14">
    <name type="scientific">Thalictrum thalictroides</name>
    <name type="common">Rue-anemone</name>
    <name type="synonym">Anemone thalictroides</name>
    <dbReference type="NCBI Taxonomy" id="46969"/>
    <lineage>
        <taxon>Eukaryota</taxon>
        <taxon>Viridiplantae</taxon>
        <taxon>Streptophyta</taxon>
        <taxon>Embryophyta</taxon>
        <taxon>Tracheophyta</taxon>
        <taxon>Spermatophyta</taxon>
        <taxon>Magnoliopsida</taxon>
        <taxon>Ranunculales</taxon>
        <taxon>Ranunculaceae</taxon>
        <taxon>Thalictroideae</taxon>
        <taxon>Thalictrum</taxon>
    </lineage>
</organism>
<reference evidence="13 14" key="1">
    <citation type="submission" date="2020-06" db="EMBL/GenBank/DDBJ databases">
        <title>Transcriptomic and genomic resources for Thalictrum thalictroides and T. hernandezii: Facilitating candidate gene discovery in an emerging model plant lineage.</title>
        <authorList>
            <person name="Arias T."/>
            <person name="Riano-Pachon D.M."/>
            <person name="Di Stilio V.S."/>
        </authorList>
    </citation>
    <scope>NUCLEOTIDE SEQUENCE [LARGE SCALE GENOMIC DNA]</scope>
    <source>
        <strain evidence="14">cv. WT478/WT964</strain>
        <tissue evidence="13">Leaves</tissue>
    </source>
</reference>
<evidence type="ECO:0000256" key="5">
    <source>
        <dbReference type="ARBA" id="ARBA00022692"/>
    </source>
</evidence>
<keyword evidence="10 13" id="KW-0675">Receptor</keyword>
<keyword evidence="8" id="KW-1133">Transmembrane helix</keyword>
<accession>A0A7J6V504</accession>
<dbReference type="AlphaFoldDB" id="A0A7J6V504"/>
<keyword evidence="3" id="KW-1003">Cell membrane</keyword>
<proteinExistence type="inferred from homology"/>
<keyword evidence="13" id="KW-0418">Kinase</keyword>
<keyword evidence="6" id="KW-0732">Signal</keyword>
<dbReference type="Pfam" id="PF08263">
    <property type="entry name" value="LRRNT_2"/>
    <property type="match status" value="1"/>
</dbReference>
<comment type="subcellular location">
    <subcellularLocation>
        <location evidence="1">Cell membrane</location>
        <topology evidence="1">Single-pass type I membrane protein</topology>
    </subcellularLocation>
</comment>
<comment type="similarity">
    <text evidence="2">Belongs to the RLP family.</text>
</comment>
<keyword evidence="5" id="KW-0812">Transmembrane</keyword>
<dbReference type="InterPro" id="IPR032675">
    <property type="entry name" value="LRR_dom_sf"/>
</dbReference>
<feature type="domain" description="Leucine-rich repeat-containing N-terminal plant-type" evidence="12">
    <location>
        <begin position="128"/>
        <end position="156"/>
    </location>
</feature>
<gene>
    <name evidence="13" type="ORF">FRX31_030359</name>
</gene>
<evidence type="ECO:0000256" key="11">
    <source>
        <dbReference type="ARBA" id="ARBA00023180"/>
    </source>
</evidence>
<keyword evidence="11" id="KW-0325">Glycoprotein</keyword>
<keyword evidence="14" id="KW-1185">Reference proteome</keyword>